<feature type="compositionally biased region" description="Low complexity" evidence="1">
    <location>
        <begin position="37"/>
        <end position="49"/>
    </location>
</feature>
<feature type="compositionally biased region" description="Basic residues" evidence="1">
    <location>
        <begin position="296"/>
        <end position="311"/>
    </location>
</feature>
<accession>A0A8H7QRA9</accession>
<feature type="region of interest" description="Disordered" evidence="1">
    <location>
        <begin position="1"/>
        <end position="49"/>
    </location>
</feature>
<organism evidence="2 3">
    <name type="scientific">Mucor saturninus</name>
    <dbReference type="NCBI Taxonomy" id="64648"/>
    <lineage>
        <taxon>Eukaryota</taxon>
        <taxon>Fungi</taxon>
        <taxon>Fungi incertae sedis</taxon>
        <taxon>Mucoromycota</taxon>
        <taxon>Mucoromycotina</taxon>
        <taxon>Mucoromycetes</taxon>
        <taxon>Mucorales</taxon>
        <taxon>Mucorineae</taxon>
        <taxon>Mucoraceae</taxon>
        <taxon>Mucor</taxon>
    </lineage>
</organism>
<proteinExistence type="predicted"/>
<dbReference type="Proteomes" id="UP000603453">
    <property type="component" value="Unassembled WGS sequence"/>
</dbReference>
<feature type="compositionally biased region" description="Basic and acidic residues" evidence="1">
    <location>
        <begin position="225"/>
        <end position="251"/>
    </location>
</feature>
<feature type="region of interest" description="Disordered" evidence="1">
    <location>
        <begin position="284"/>
        <end position="318"/>
    </location>
</feature>
<name>A0A8H7QRA9_9FUNG</name>
<feature type="region of interest" description="Disordered" evidence="1">
    <location>
        <begin position="216"/>
        <end position="251"/>
    </location>
</feature>
<evidence type="ECO:0000256" key="1">
    <source>
        <dbReference type="SAM" id="MobiDB-lite"/>
    </source>
</evidence>
<comment type="caution">
    <text evidence="2">The sequence shown here is derived from an EMBL/GenBank/DDBJ whole genome shotgun (WGS) entry which is preliminary data.</text>
</comment>
<evidence type="ECO:0000313" key="3">
    <source>
        <dbReference type="Proteomes" id="UP000603453"/>
    </source>
</evidence>
<sequence length="375" mass="42522">MGQVVGKNKLGKSSISAPTSEDDVTQSPLALISSAKSPSNSDEPSMSSSIIETSLVKEENHLFTGHVGVEVGSNIIPKRAWSGYHLFQLSHIKESLPTTRIIRTPKIRAKAKREEDMDQLITMMKNHTVSDNTGDFDFNFTKPLTPQQSPQKKPEFKFSFTVPQHGYLQEQVYEQQSKQKEYDERVSNRKILPLPKPRLLKSSNIPLPANNNMVFNTPTITDPTTIDRDNKKKMKCSESLKTDNKRKERNWKDSPSIANELVHKVPDTSSIGKLLSTKKTEPQITVPASTTDNHKKPTKKIPKKAKNKNKQKNKDEIAPGGFLSSNINLFENPISDDWICLFCQYDILFNGLSDTRKKNYRRKKGRKRIESEDDV</sequence>
<evidence type="ECO:0000313" key="2">
    <source>
        <dbReference type="EMBL" id="KAG2197342.1"/>
    </source>
</evidence>
<protein>
    <submittedName>
        <fullName evidence="2">Uncharacterized protein</fullName>
    </submittedName>
</protein>
<keyword evidence="3" id="KW-1185">Reference proteome</keyword>
<dbReference type="EMBL" id="JAEPRD010000130">
    <property type="protein sequence ID" value="KAG2197342.1"/>
    <property type="molecule type" value="Genomic_DNA"/>
</dbReference>
<dbReference type="AlphaFoldDB" id="A0A8H7QRA9"/>
<gene>
    <name evidence="2" type="ORF">INT47_012772</name>
</gene>
<reference evidence="2" key="1">
    <citation type="submission" date="2020-12" db="EMBL/GenBank/DDBJ databases">
        <title>Metabolic potential, ecology and presence of endohyphal bacteria is reflected in genomic diversity of Mucoromycotina.</title>
        <authorList>
            <person name="Muszewska A."/>
            <person name="Okrasinska A."/>
            <person name="Steczkiewicz K."/>
            <person name="Drgas O."/>
            <person name="Orlowska M."/>
            <person name="Perlinska-Lenart U."/>
            <person name="Aleksandrzak-Piekarczyk T."/>
            <person name="Szatraj K."/>
            <person name="Zielenkiewicz U."/>
            <person name="Pilsyk S."/>
            <person name="Malc E."/>
            <person name="Mieczkowski P."/>
            <person name="Kruszewska J.S."/>
            <person name="Biernat P."/>
            <person name="Pawlowska J."/>
        </authorList>
    </citation>
    <scope>NUCLEOTIDE SEQUENCE</scope>
    <source>
        <strain evidence="2">WA0000017839</strain>
    </source>
</reference>
<dbReference type="OrthoDB" id="2280645at2759"/>